<evidence type="ECO:0000259" key="2">
    <source>
        <dbReference type="PROSITE" id="PS51704"/>
    </source>
</evidence>
<gene>
    <name evidence="3" type="ORF">JOF45_001598</name>
</gene>
<proteinExistence type="predicted"/>
<keyword evidence="3" id="KW-0378">Hydrolase</keyword>
<dbReference type="GO" id="GO:0008889">
    <property type="term" value="F:glycerophosphodiester phosphodiesterase activity"/>
    <property type="evidence" value="ECO:0007669"/>
    <property type="project" value="UniProtKB-EC"/>
</dbReference>
<keyword evidence="1" id="KW-0732">Signal</keyword>
<feature type="signal peptide" evidence="1">
    <location>
        <begin position="1"/>
        <end position="30"/>
    </location>
</feature>
<protein>
    <submittedName>
        <fullName evidence="3">Glycerophosphoryl diester phosphodiesterase</fullName>
        <ecNumber evidence="3">3.1.4.46</ecNumber>
    </submittedName>
</protein>
<evidence type="ECO:0000313" key="4">
    <source>
        <dbReference type="Proteomes" id="UP001519331"/>
    </source>
</evidence>
<name>A0ABS4T3N8_9MICC</name>
<accession>A0ABS4T3N8</accession>
<dbReference type="PANTHER" id="PTHR46211">
    <property type="entry name" value="GLYCEROPHOSPHORYL DIESTER PHOSPHODIESTERASE"/>
    <property type="match status" value="1"/>
</dbReference>
<organism evidence="3 4">
    <name type="scientific">Nesterenkonia lacusekhoensis</name>
    <dbReference type="NCBI Taxonomy" id="150832"/>
    <lineage>
        <taxon>Bacteria</taxon>
        <taxon>Bacillati</taxon>
        <taxon>Actinomycetota</taxon>
        <taxon>Actinomycetes</taxon>
        <taxon>Micrococcales</taxon>
        <taxon>Micrococcaceae</taxon>
        <taxon>Nesterenkonia</taxon>
    </lineage>
</organism>
<dbReference type="PANTHER" id="PTHR46211:SF14">
    <property type="entry name" value="GLYCEROPHOSPHODIESTER PHOSPHODIESTERASE"/>
    <property type="match status" value="1"/>
</dbReference>
<dbReference type="InterPro" id="IPR030395">
    <property type="entry name" value="GP_PDE_dom"/>
</dbReference>
<dbReference type="Gene3D" id="3.20.20.190">
    <property type="entry name" value="Phosphatidylinositol (PI) phosphodiesterase"/>
    <property type="match status" value="1"/>
</dbReference>
<dbReference type="RefSeq" id="WP_210048975.1">
    <property type="nucleotide sequence ID" value="NZ_JAGINX010000001.1"/>
</dbReference>
<comment type="caution">
    <text evidence="3">The sequence shown here is derived from an EMBL/GenBank/DDBJ whole genome shotgun (WGS) entry which is preliminary data.</text>
</comment>
<sequence length="300" mass="32402">MSIIRRFRKHGYATVAGAAFIAALSQPAQAASQADMTPSAGTASYEFNEPGEAAAVVGHRGNSGIAPENTMPAIVSSVASGADYFEIDINYTADGEIVALHDETVDRTTDGTGALRDLDYDYVSGLDAGSWFHPSYAGTQVPHFRDVLDYVSHSGAQMLLEYKDDWGSEQVAASAELIEEYGVEDQIIVQSFDLSTVENLQHQMPEVPRMVLGNITPDAIQTAHALGAIGYNPAAADVLENPEWVEEANDAGLAAFAWTVNDEEEWEALTESGVEAIITDYPDDLIWWNANQIRPPHPQG</sequence>
<keyword evidence="4" id="KW-1185">Reference proteome</keyword>
<dbReference type="Proteomes" id="UP001519331">
    <property type="component" value="Unassembled WGS sequence"/>
</dbReference>
<dbReference type="SUPFAM" id="SSF51695">
    <property type="entry name" value="PLC-like phosphodiesterases"/>
    <property type="match status" value="1"/>
</dbReference>
<reference evidence="3 4" key="1">
    <citation type="submission" date="2021-03" db="EMBL/GenBank/DDBJ databases">
        <title>Sequencing the genomes of 1000 actinobacteria strains.</title>
        <authorList>
            <person name="Klenk H.-P."/>
        </authorList>
    </citation>
    <scope>NUCLEOTIDE SEQUENCE [LARGE SCALE GENOMIC DNA]</scope>
    <source>
        <strain evidence="3 4">DSM 12544</strain>
    </source>
</reference>
<dbReference type="Pfam" id="PF03009">
    <property type="entry name" value="GDPD"/>
    <property type="match status" value="1"/>
</dbReference>
<evidence type="ECO:0000256" key="1">
    <source>
        <dbReference type="SAM" id="SignalP"/>
    </source>
</evidence>
<dbReference type="PROSITE" id="PS51704">
    <property type="entry name" value="GP_PDE"/>
    <property type="match status" value="1"/>
</dbReference>
<dbReference type="EMBL" id="JAGINX010000001">
    <property type="protein sequence ID" value="MBP2318579.1"/>
    <property type="molecule type" value="Genomic_DNA"/>
</dbReference>
<feature type="chain" id="PRO_5046660172" evidence="1">
    <location>
        <begin position="31"/>
        <end position="300"/>
    </location>
</feature>
<dbReference type="InterPro" id="IPR017946">
    <property type="entry name" value="PLC-like_Pdiesterase_TIM-brl"/>
</dbReference>
<evidence type="ECO:0000313" key="3">
    <source>
        <dbReference type="EMBL" id="MBP2318579.1"/>
    </source>
</evidence>
<dbReference type="EC" id="3.1.4.46" evidence="3"/>
<feature type="domain" description="GP-PDE" evidence="2">
    <location>
        <begin position="54"/>
        <end position="289"/>
    </location>
</feature>